<feature type="domain" description="Csd3-like second N-terminal" evidence="10">
    <location>
        <begin position="166"/>
        <end position="286"/>
    </location>
</feature>
<dbReference type="Proteomes" id="UP000234752">
    <property type="component" value="Chromosome eg_1"/>
</dbReference>
<feature type="chain" id="PRO_5014966481" evidence="8">
    <location>
        <begin position="21"/>
        <end position="459"/>
    </location>
</feature>
<evidence type="ECO:0000256" key="2">
    <source>
        <dbReference type="ARBA" id="ARBA00004196"/>
    </source>
</evidence>
<dbReference type="OrthoDB" id="9805070at2"/>
<evidence type="ECO:0000256" key="8">
    <source>
        <dbReference type="SAM" id="SignalP"/>
    </source>
</evidence>
<organism evidence="11 12">
    <name type="scientific">Niveispirillum cyanobacteriorum</name>
    <dbReference type="NCBI Taxonomy" id="1612173"/>
    <lineage>
        <taxon>Bacteria</taxon>
        <taxon>Pseudomonadati</taxon>
        <taxon>Pseudomonadota</taxon>
        <taxon>Alphaproteobacteria</taxon>
        <taxon>Rhodospirillales</taxon>
        <taxon>Azospirillaceae</taxon>
        <taxon>Niveispirillum</taxon>
    </lineage>
</organism>
<protein>
    <submittedName>
        <fullName evidence="11">Peptidase M23</fullName>
    </submittedName>
</protein>
<evidence type="ECO:0000259" key="9">
    <source>
        <dbReference type="Pfam" id="PF01551"/>
    </source>
</evidence>
<dbReference type="GO" id="GO:0030313">
    <property type="term" value="C:cell envelope"/>
    <property type="evidence" value="ECO:0007669"/>
    <property type="project" value="UniProtKB-SubCell"/>
</dbReference>
<gene>
    <name evidence="11" type="ORF">C0V82_12665</name>
</gene>
<feature type="signal peptide" evidence="8">
    <location>
        <begin position="1"/>
        <end position="20"/>
    </location>
</feature>
<keyword evidence="7" id="KW-0482">Metalloprotease</keyword>
<dbReference type="EMBL" id="CP025611">
    <property type="protein sequence ID" value="AUN31848.1"/>
    <property type="molecule type" value="Genomic_DNA"/>
</dbReference>
<dbReference type="GO" id="GO:0006508">
    <property type="term" value="P:proteolysis"/>
    <property type="evidence" value="ECO:0007669"/>
    <property type="project" value="UniProtKB-KW"/>
</dbReference>
<accession>A0A2K9NFG8</accession>
<evidence type="ECO:0000256" key="3">
    <source>
        <dbReference type="ARBA" id="ARBA00022670"/>
    </source>
</evidence>
<evidence type="ECO:0000256" key="7">
    <source>
        <dbReference type="ARBA" id="ARBA00023049"/>
    </source>
</evidence>
<evidence type="ECO:0000256" key="6">
    <source>
        <dbReference type="ARBA" id="ARBA00022833"/>
    </source>
</evidence>
<dbReference type="KEGG" id="ncb:C0V82_12665"/>
<dbReference type="SUPFAM" id="SSF51261">
    <property type="entry name" value="Duplicated hybrid motif"/>
    <property type="match status" value="1"/>
</dbReference>
<keyword evidence="3" id="KW-0645">Protease</keyword>
<feature type="domain" description="M23ase beta-sheet core" evidence="9">
    <location>
        <begin position="298"/>
        <end position="395"/>
    </location>
</feature>
<proteinExistence type="predicted"/>
<evidence type="ECO:0000256" key="4">
    <source>
        <dbReference type="ARBA" id="ARBA00022723"/>
    </source>
</evidence>
<evidence type="ECO:0000259" key="10">
    <source>
        <dbReference type="Pfam" id="PF19425"/>
    </source>
</evidence>
<dbReference type="AlphaFoldDB" id="A0A2K9NFG8"/>
<dbReference type="InterPro" id="IPR016047">
    <property type="entry name" value="M23ase_b-sheet_dom"/>
</dbReference>
<dbReference type="Pfam" id="PF01551">
    <property type="entry name" value="Peptidase_M23"/>
    <property type="match status" value="1"/>
</dbReference>
<name>A0A2K9NFG8_9PROT</name>
<keyword evidence="5" id="KW-0378">Hydrolase</keyword>
<dbReference type="PANTHER" id="PTHR21666">
    <property type="entry name" value="PEPTIDASE-RELATED"/>
    <property type="match status" value="1"/>
</dbReference>
<keyword evidence="8" id="KW-0732">Signal</keyword>
<sequence>MKRFAIATIALAALGGAGTAAFLHSTSLSTSPAALEAAPALASLDTQQGPSAAPDAWGDVEKAADPVERRLVNLGRGDTLMQVLLEADVPQPHAQEAITALKAVYDPRRMKQGQPVEVMFDRTGDEDRFVGFEFQPAVERSVSVSFNGVRFQAAETAKKLGRRAVAAQGEIRSSLFESGRAAGVPMNVLTELIRNYSYDVDFQRDIQPGDRFEVLYEQVVTEDGEVVAGGNGNILYASLTLSGKEQAIYRYEDSQGIAEFFNAQGSSIRKALLKTPIDGARLSSGFGMRRHPVLGYSKMHKGVDFAAPTGTPIYSAGAGVVDEIGPNGSYGNYIRIRHNGEISTAYAHMSRFGAGMRKGARVAQGDVIGYVGTTGRSTGAHLHYEIVKNGQQVNPLSVAVPTGRNLEGKELARFKGVMASLQERFEAGGDQAADGIGLVSATPKAAKPSKASCDRKRGC</sequence>
<evidence type="ECO:0000313" key="11">
    <source>
        <dbReference type="EMBL" id="AUN31848.1"/>
    </source>
</evidence>
<dbReference type="InterPro" id="IPR050570">
    <property type="entry name" value="Cell_wall_metabolism_enzyme"/>
</dbReference>
<comment type="subcellular location">
    <subcellularLocation>
        <location evidence="2">Cell envelope</location>
    </subcellularLocation>
</comment>
<reference evidence="11 12" key="1">
    <citation type="submission" date="2017-12" db="EMBL/GenBank/DDBJ databases">
        <title>Genomes of bacteria within cyanobacterial aggregates.</title>
        <authorList>
            <person name="Cai H."/>
        </authorList>
    </citation>
    <scope>NUCLEOTIDE SEQUENCE [LARGE SCALE GENOMIC DNA]</scope>
    <source>
        <strain evidence="11 12">TH16</strain>
    </source>
</reference>
<dbReference type="Pfam" id="PF19425">
    <property type="entry name" value="Csd3_N2"/>
    <property type="match status" value="1"/>
</dbReference>
<dbReference type="PANTHER" id="PTHR21666:SF288">
    <property type="entry name" value="CELL DIVISION PROTEIN YTFB"/>
    <property type="match status" value="1"/>
</dbReference>
<evidence type="ECO:0000256" key="1">
    <source>
        <dbReference type="ARBA" id="ARBA00001947"/>
    </source>
</evidence>
<dbReference type="GO" id="GO:0046872">
    <property type="term" value="F:metal ion binding"/>
    <property type="evidence" value="ECO:0007669"/>
    <property type="project" value="UniProtKB-KW"/>
</dbReference>
<evidence type="ECO:0000313" key="12">
    <source>
        <dbReference type="Proteomes" id="UP000234752"/>
    </source>
</evidence>
<comment type="cofactor">
    <cofactor evidence="1">
        <name>Zn(2+)</name>
        <dbReference type="ChEBI" id="CHEBI:29105"/>
    </cofactor>
</comment>
<dbReference type="InterPro" id="IPR011055">
    <property type="entry name" value="Dup_hybrid_motif"/>
</dbReference>
<keyword evidence="6" id="KW-0862">Zinc</keyword>
<dbReference type="GO" id="GO:0004222">
    <property type="term" value="F:metalloendopeptidase activity"/>
    <property type="evidence" value="ECO:0007669"/>
    <property type="project" value="TreeGrafter"/>
</dbReference>
<evidence type="ECO:0000256" key="5">
    <source>
        <dbReference type="ARBA" id="ARBA00022801"/>
    </source>
</evidence>
<dbReference type="CDD" id="cd12797">
    <property type="entry name" value="M23_peptidase"/>
    <property type="match status" value="1"/>
</dbReference>
<keyword evidence="4" id="KW-0479">Metal-binding</keyword>
<dbReference type="Gene3D" id="2.70.70.10">
    <property type="entry name" value="Glucose Permease (Domain IIA)"/>
    <property type="match status" value="1"/>
</dbReference>
<dbReference type="InterPro" id="IPR045834">
    <property type="entry name" value="Csd3_N2"/>
</dbReference>
<dbReference type="Gene3D" id="3.10.450.350">
    <property type="match status" value="1"/>
</dbReference>
<keyword evidence="12" id="KW-1185">Reference proteome</keyword>